<accession>A0ABC9FXL8</accession>
<sequence length="341" mass="38286">MEAVSMIGDGAKSCTLLVRFEKRYPVVVAGLKSDLKYGDATTKARALKRAISLVVNGDTPDFRDLPAIVVRFVLPCEDLTVQKLVLLYLETVYKGVDVFGRVPPDAALVRDYLRKNLKHGDEYIRGITLSFLSRLKGNSDLLDRLVVESVLVNLYHRHGFVRRHAYSAAFAIYLWLPSGHQLLPDLLERVEHELPYERDAAATRNALFMLCFYARERAVAYLLANGDGVVDKWPGTVQMLAISLMRRACQCCYLSKKKRKKRNRFIKIIMSILSTCSDSNAAVIYEGAGALVSLCSKPVEVRAAADAYYRLLCSSSDKDVESTVLDRLDELRISHSDVMNL</sequence>
<dbReference type="EMBL" id="OZ075117">
    <property type="protein sequence ID" value="CAL5083702.1"/>
    <property type="molecule type" value="Genomic_DNA"/>
</dbReference>
<dbReference type="Gene3D" id="1.25.10.10">
    <property type="entry name" value="Leucine-rich Repeat Variant"/>
    <property type="match status" value="1"/>
</dbReference>
<dbReference type="InterPro" id="IPR016024">
    <property type="entry name" value="ARM-type_fold"/>
</dbReference>
<gene>
    <name evidence="2" type="ORF">URODEC1_LOCUS110095</name>
</gene>
<dbReference type="SUPFAM" id="SSF48371">
    <property type="entry name" value="ARM repeat"/>
    <property type="match status" value="1"/>
</dbReference>
<dbReference type="PANTHER" id="PTHR10635:SF0">
    <property type="entry name" value="COATOMER SUBUNIT BETA"/>
    <property type="match status" value="1"/>
</dbReference>
<reference evidence="3" key="1">
    <citation type="submission" date="2024-06" db="EMBL/GenBank/DDBJ databases">
        <authorList>
            <person name="Ryan C."/>
        </authorList>
    </citation>
    <scope>NUCLEOTIDE SEQUENCE [LARGE SCALE GENOMIC DNA]</scope>
</reference>
<feature type="domain" description="Clathrin/coatomer adaptor adaptin-like N-terminal" evidence="1">
    <location>
        <begin position="36"/>
        <end position="338"/>
    </location>
</feature>
<evidence type="ECO:0000313" key="3">
    <source>
        <dbReference type="Proteomes" id="UP001497457"/>
    </source>
</evidence>
<organism evidence="2 3">
    <name type="scientific">Urochloa decumbens</name>
    <dbReference type="NCBI Taxonomy" id="240449"/>
    <lineage>
        <taxon>Eukaryota</taxon>
        <taxon>Viridiplantae</taxon>
        <taxon>Streptophyta</taxon>
        <taxon>Embryophyta</taxon>
        <taxon>Tracheophyta</taxon>
        <taxon>Spermatophyta</taxon>
        <taxon>Magnoliopsida</taxon>
        <taxon>Liliopsida</taxon>
        <taxon>Poales</taxon>
        <taxon>Poaceae</taxon>
        <taxon>PACMAD clade</taxon>
        <taxon>Panicoideae</taxon>
        <taxon>Panicodae</taxon>
        <taxon>Paniceae</taxon>
        <taxon>Melinidinae</taxon>
        <taxon>Urochloa</taxon>
    </lineage>
</organism>
<reference evidence="2 3" key="2">
    <citation type="submission" date="2024-10" db="EMBL/GenBank/DDBJ databases">
        <authorList>
            <person name="Ryan C."/>
        </authorList>
    </citation>
    <scope>NUCLEOTIDE SEQUENCE [LARGE SCALE GENOMIC DNA]</scope>
</reference>
<protein>
    <recommendedName>
        <fullName evidence="1">Clathrin/coatomer adaptor adaptin-like N-terminal domain-containing protein</fullName>
    </recommendedName>
</protein>
<evidence type="ECO:0000259" key="1">
    <source>
        <dbReference type="Pfam" id="PF01602"/>
    </source>
</evidence>
<dbReference type="InterPro" id="IPR016460">
    <property type="entry name" value="COPB1"/>
</dbReference>
<name>A0ABC9FXL8_9POAL</name>
<dbReference type="InterPro" id="IPR011989">
    <property type="entry name" value="ARM-like"/>
</dbReference>
<dbReference type="PANTHER" id="PTHR10635">
    <property type="entry name" value="COATOMER SUBUNIT BETA"/>
    <property type="match status" value="1"/>
</dbReference>
<keyword evidence="3" id="KW-1185">Reference proteome</keyword>
<dbReference type="AlphaFoldDB" id="A0ABC9FXL8"/>
<proteinExistence type="predicted"/>
<dbReference type="Pfam" id="PF01602">
    <property type="entry name" value="Adaptin_N"/>
    <property type="match status" value="1"/>
</dbReference>
<evidence type="ECO:0000313" key="2">
    <source>
        <dbReference type="EMBL" id="CAL5083702.1"/>
    </source>
</evidence>
<dbReference type="InterPro" id="IPR002553">
    <property type="entry name" value="Clathrin/coatomer_adapt-like_N"/>
</dbReference>
<dbReference type="Proteomes" id="UP001497457">
    <property type="component" value="Chromosome 7b"/>
</dbReference>